<accession>A0AAX6EDI3</accession>
<protein>
    <submittedName>
        <fullName evidence="1">Starch synthase 3, chloroplastic/amyloplastic isoform X1</fullName>
    </submittedName>
</protein>
<comment type="caution">
    <text evidence="1">The sequence shown here is derived from an EMBL/GenBank/DDBJ whole genome shotgun (WGS) entry which is preliminary data.</text>
</comment>
<dbReference type="AlphaFoldDB" id="A0AAX6EDI3"/>
<sequence length="90" mass="10518">MEPSSKSSQHSSPSPNLYCRVKLSKESGLHLVWQQTIREGDRGRVQSPRLKFLILKGSRQNRRQELAPKRKIKVVLKKRLVMIRENRSLI</sequence>
<proteinExistence type="predicted"/>
<evidence type="ECO:0000313" key="2">
    <source>
        <dbReference type="Proteomes" id="UP001140949"/>
    </source>
</evidence>
<dbReference type="Proteomes" id="UP001140949">
    <property type="component" value="Unassembled WGS sequence"/>
</dbReference>
<reference evidence="1" key="1">
    <citation type="journal article" date="2023" name="GigaByte">
        <title>Genome assembly of the bearded iris, Iris pallida Lam.</title>
        <authorList>
            <person name="Bruccoleri R.E."/>
            <person name="Oakeley E.J."/>
            <person name="Faust A.M.E."/>
            <person name="Altorfer M."/>
            <person name="Dessus-Babus S."/>
            <person name="Burckhardt D."/>
            <person name="Oertli M."/>
            <person name="Naumann U."/>
            <person name="Petersen F."/>
            <person name="Wong J."/>
        </authorList>
    </citation>
    <scope>NUCLEOTIDE SEQUENCE</scope>
    <source>
        <strain evidence="1">GSM-AAB239-AS_SAM_17_03QT</strain>
    </source>
</reference>
<evidence type="ECO:0000313" key="1">
    <source>
        <dbReference type="EMBL" id="KAJ6802197.1"/>
    </source>
</evidence>
<keyword evidence="2" id="KW-1185">Reference proteome</keyword>
<name>A0AAX6EDI3_IRIPA</name>
<reference evidence="1" key="2">
    <citation type="submission" date="2023-04" db="EMBL/GenBank/DDBJ databases">
        <authorList>
            <person name="Bruccoleri R.E."/>
            <person name="Oakeley E.J."/>
            <person name="Faust A.-M."/>
            <person name="Dessus-Babus S."/>
            <person name="Altorfer M."/>
            <person name="Burckhardt D."/>
            <person name="Oertli M."/>
            <person name="Naumann U."/>
            <person name="Petersen F."/>
            <person name="Wong J."/>
        </authorList>
    </citation>
    <scope>NUCLEOTIDE SEQUENCE</scope>
    <source>
        <strain evidence="1">GSM-AAB239-AS_SAM_17_03QT</strain>
        <tissue evidence="1">Leaf</tissue>
    </source>
</reference>
<organism evidence="1 2">
    <name type="scientific">Iris pallida</name>
    <name type="common">Sweet iris</name>
    <dbReference type="NCBI Taxonomy" id="29817"/>
    <lineage>
        <taxon>Eukaryota</taxon>
        <taxon>Viridiplantae</taxon>
        <taxon>Streptophyta</taxon>
        <taxon>Embryophyta</taxon>
        <taxon>Tracheophyta</taxon>
        <taxon>Spermatophyta</taxon>
        <taxon>Magnoliopsida</taxon>
        <taxon>Liliopsida</taxon>
        <taxon>Asparagales</taxon>
        <taxon>Iridaceae</taxon>
        <taxon>Iridoideae</taxon>
        <taxon>Irideae</taxon>
        <taxon>Iris</taxon>
    </lineage>
</organism>
<gene>
    <name evidence="1" type="ORF">M6B38_194030</name>
</gene>
<dbReference type="EMBL" id="JANAVB010037418">
    <property type="protein sequence ID" value="KAJ6802197.1"/>
    <property type="molecule type" value="Genomic_DNA"/>
</dbReference>